<proteinExistence type="predicted"/>
<dbReference type="EMBL" id="GBXM01017115">
    <property type="protein sequence ID" value="JAH91462.1"/>
    <property type="molecule type" value="Transcribed_RNA"/>
</dbReference>
<organism evidence="1">
    <name type="scientific">Anguilla anguilla</name>
    <name type="common">European freshwater eel</name>
    <name type="synonym">Muraena anguilla</name>
    <dbReference type="NCBI Taxonomy" id="7936"/>
    <lineage>
        <taxon>Eukaryota</taxon>
        <taxon>Metazoa</taxon>
        <taxon>Chordata</taxon>
        <taxon>Craniata</taxon>
        <taxon>Vertebrata</taxon>
        <taxon>Euteleostomi</taxon>
        <taxon>Actinopterygii</taxon>
        <taxon>Neopterygii</taxon>
        <taxon>Teleostei</taxon>
        <taxon>Anguilliformes</taxon>
        <taxon>Anguillidae</taxon>
        <taxon>Anguilla</taxon>
    </lineage>
</organism>
<name>A0A0E9WM92_ANGAN</name>
<dbReference type="AlphaFoldDB" id="A0A0E9WM92"/>
<reference evidence="1" key="2">
    <citation type="journal article" date="2015" name="Fish Shellfish Immunol.">
        <title>Early steps in the European eel (Anguilla anguilla)-Vibrio vulnificus interaction in the gills: Role of the RtxA13 toxin.</title>
        <authorList>
            <person name="Callol A."/>
            <person name="Pajuelo D."/>
            <person name="Ebbesson L."/>
            <person name="Teles M."/>
            <person name="MacKenzie S."/>
            <person name="Amaro C."/>
        </authorList>
    </citation>
    <scope>NUCLEOTIDE SEQUENCE</scope>
</reference>
<sequence length="53" mass="6396">MVTTLHKPLVFNTKTYFVFPTMLRRRFTCLSCWFQKTTFPFVCAEMQLQKAAW</sequence>
<accession>A0A0E9WM92</accession>
<evidence type="ECO:0000313" key="1">
    <source>
        <dbReference type="EMBL" id="JAH91462.1"/>
    </source>
</evidence>
<protein>
    <submittedName>
        <fullName evidence="1">Uncharacterized protein</fullName>
    </submittedName>
</protein>
<reference evidence="1" key="1">
    <citation type="submission" date="2014-11" db="EMBL/GenBank/DDBJ databases">
        <authorList>
            <person name="Amaro Gonzalez C."/>
        </authorList>
    </citation>
    <scope>NUCLEOTIDE SEQUENCE</scope>
</reference>